<protein>
    <recommendedName>
        <fullName evidence="2">histidine kinase</fullName>
        <ecNumber evidence="2">2.7.13.3</ecNumber>
    </recommendedName>
</protein>
<dbReference type="AlphaFoldDB" id="A0A926ZKK6"/>
<gene>
    <name evidence="12" type="ORF">H6G03_31165</name>
</gene>
<feature type="coiled-coil region" evidence="9">
    <location>
        <begin position="44"/>
        <end position="78"/>
    </location>
</feature>
<comment type="catalytic activity">
    <reaction evidence="1">
        <text>ATP + protein L-histidine = ADP + protein N-phospho-L-histidine.</text>
        <dbReference type="EC" id="2.7.13.3"/>
    </reaction>
</comment>
<keyword evidence="10" id="KW-0472">Membrane</keyword>
<evidence type="ECO:0000313" key="12">
    <source>
        <dbReference type="EMBL" id="MBD2185482.1"/>
    </source>
</evidence>
<evidence type="ECO:0000313" key="13">
    <source>
        <dbReference type="Proteomes" id="UP000641646"/>
    </source>
</evidence>
<keyword evidence="10" id="KW-1133">Transmembrane helix</keyword>
<evidence type="ECO:0000256" key="4">
    <source>
        <dbReference type="ARBA" id="ARBA00022679"/>
    </source>
</evidence>
<keyword evidence="10" id="KW-0812">Transmembrane</keyword>
<dbReference type="Gene3D" id="1.10.287.130">
    <property type="match status" value="1"/>
</dbReference>
<keyword evidence="9" id="KW-0175">Coiled coil</keyword>
<dbReference type="PROSITE" id="PS50109">
    <property type="entry name" value="HIS_KIN"/>
    <property type="match status" value="1"/>
</dbReference>
<keyword evidence="13" id="KW-1185">Reference proteome</keyword>
<evidence type="ECO:0000256" key="8">
    <source>
        <dbReference type="ARBA" id="ARBA00023012"/>
    </source>
</evidence>
<dbReference type="InterPro" id="IPR036097">
    <property type="entry name" value="HisK_dim/P_sf"/>
</dbReference>
<keyword evidence="3" id="KW-0597">Phosphoprotein</keyword>
<proteinExistence type="predicted"/>
<dbReference type="Gene3D" id="3.30.565.10">
    <property type="entry name" value="Histidine kinase-like ATPase, C-terminal domain"/>
    <property type="match status" value="1"/>
</dbReference>
<dbReference type="Pfam" id="PF02518">
    <property type="entry name" value="HATPase_c"/>
    <property type="match status" value="1"/>
</dbReference>
<sequence>MESNINSSILYLQAFLAVEAITGLILTATVNERQQSEHKFRELAQTLESKVQERTLELEQKNEELAKSFRKLQETQQQLIQSEKMSSLGHLVAGIAHEINNPVNFIHGNLTHINNYTQDLLEAIALYQDRYPQASPRIQERLEEIDLHFLQEDIGKILSSMKAGTERIRQIVLSLRNFSRLDEAEMKKVDIHEGIKSTLLIVQHRLQNDRTYNYRIQVNEQYSELPAVECYASEMNQVFINIINNAIDSLESRFAKDVIEELERRQIGTLEFIEPTIWIRTSLINNERVKIEITDNGIGMTPEVQSRIFDPFFTTKEVGKGTGLGLSVSYQIVVEKHQGSLKCLSEVGKGTTLEIEIPIRQH</sequence>
<dbReference type="Proteomes" id="UP000641646">
    <property type="component" value="Unassembled WGS sequence"/>
</dbReference>
<dbReference type="SUPFAM" id="SSF47384">
    <property type="entry name" value="Homodimeric domain of signal transducing histidine kinase"/>
    <property type="match status" value="1"/>
</dbReference>
<feature type="domain" description="Histidine kinase" evidence="11">
    <location>
        <begin position="94"/>
        <end position="361"/>
    </location>
</feature>
<dbReference type="GO" id="GO:0000155">
    <property type="term" value="F:phosphorelay sensor kinase activity"/>
    <property type="evidence" value="ECO:0007669"/>
    <property type="project" value="InterPro"/>
</dbReference>
<evidence type="ECO:0000256" key="10">
    <source>
        <dbReference type="SAM" id="Phobius"/>
    </source>
</evidence>
<evidence type="ECO:0000256" key="3">
    <source>
        <dbReference type="ARBA" id="ARBA00022553"/>
    </source>
</evidence>
<evidence type="ECO:0000256" key="9">
    <source>
        <dbReference type="SAM" id="Coils"/>
    </source>
</evidence>
<keyword evidence="5" id="KW-0547">Nucleotide-binding</keyword>
<accession>A0A926ZKK6</accession>
<evidence type="ECO:0000256" key="7">
    <source>
        <dbReference type="ARBA" id="ARBA00022840"/>
    </source>
</evidence>
<reference evidence="12" key="2">
    <citation type="submission" date="2020-08" db="EMBL/GenBank/DDBJ databases">
        <authorList>
            <person name="Chen M."/>
            <person name="Teng W."/>
            <person name="Zhao L."/>
            <person name="Hu C."/>
            <person name="Zhou Y."/>
            <person name="Han B."/>
            <person name="Song L."/>
            <person name="Shu W."/>
        </authorList>
    </citation>
    <scope>NUCLEOTIDE SEQUENCE</scope>
    <source>
        <strain evidence="12">FACHB-1375</strain>
    </source>
</reference>
<comment type="caution">
    <text evidence="12">The sequence shown here is derived from an EMBL/GenBank/DDBJ whole genome shotgun (WGS) entry which is preliminary data.</text>
</comment>
<dbReference type="GO" id="GO:0005524">
    <property type="term" value="F:ATP binding"/>
    <property type="evidence" value="ECO:0007669"/>
    <property type="project" value="UniProtKB-KW"/>
</dbReference>
<dbReference type="SMART" id="SM00387">
    <property type="entry name" value="HATPase_c"/>
    <property type="match status" value="1"/>
</dbReference>
<evidence type="ECO:0000259" key="11">
    <source>
        <dbReference type="PROSITE" id="PS50109"/>
    </source>
</evidence>
<evidence type="ECO:0000256" key="6">
    <source>
        <dbReference type="ARBA" id="ARBA00022777"/>
    </source>
</evidence>
<evidence type="ECO:0000256" key="5">
    <source>
        <dbReference type="ARBA" id="ARBA00022741"/>
    </source>
</evidence>
<dbReference type="InterPro" id="IPR036890">
    <property type="entry name" value="HATPase_C_sf"/>
</dbReference>
<keyword evidence="8" id="KW-0902">Two-component regulatory system</keyword>
<dbReference type="PANTHER" id="PTHR43065">
    <property type="entry name" value="SENSOR HISTIDINE KINASE"/>
    <property type="match status" value="1"/>
</dbReference>
<dbReference type="PRINTS" id="PR00344">
    <property type="entry name" value="BCTRLSENSOR"/>
</dbReference>
<feature type="transmembrane region" description="Helical" evidence="10">
    <location>
        <begin position="12"/>
        <end position="31"/>
    </location>
</feature>
<dbReference type="EC" id="2.7.13.3" evidence="2"/>
<name>A0A926ZKK6_9CYAN</name>
<dbReference type="InterPro" id="IPR003594">
    <property type="entry name" value="HATPase_dom"/>
</dbReference>
<keyword evidence="7" id="KW-0067">ATP-binding</keyword>
<dbReference type="InterPro" id="IPR003661">
    <property type="entry name" value="HisK_dim/P_dom"/>
</dbReference>
<evidence type="ECO:0000256" key="1">
    <source>
        <dbReference type="ARBA" id="ARBA00000085"/>
    </source>
</evidence>
<keyword evidence="4" id="KW-0808">Transferase</keyword>
<organism evidence="12 13">
    <name type="scientific">Aerosakkonema funiforme FACHB-1375</name>
    <dbReference type="NCBI Taxonomy" id="2949571"/>
    <lineage>
        <taxon>Bacteria</taxon>
        <taxon>Bacillati</taxon>
        <taxon>Cyanobacteriota</taxon>
        <taxon>Cyanophyceae</taxon>
        <taxon>Oscillatoriophycideae</taxon>
        <taxon>Aerosakkonematales</taxon>
        <taxon>Aerosakkonemataceae</taxon>
        <taxon>Aerosakkonema</taxon>
    </lineage>
</organism>
<dbReference type="InterPro" id="IPR004358">
    <property type="entry name" value="Sig_transdc_His_kin-like_C"/>
</dbReference>
<dbReference type="InterPro" id="IPR005467">
    <property type="entry name" value="His_kinase_dom"/>
</dbReference>
<dbReference type="EMBL" id="JACJPW010000123">
    <property type="protein sequence ID" value="MBD2185482.1"/>
    <property type="molecule type" value="Genomic_DNA"/>
</dbReference>
<dbReference type="CDD" id="cd00082">
    <property type="entry name" value="HisKA"/>
    <property type="match status" value="1"/>
</dbReference>
<dbReference type="SUPFAM" id="SSF55874">
    <property type="entry name" value="ATPase domain of HSP90 chaperone/DNA topoisomerase II/histidine kinase"/>
    <property type="match status" value="1"/>
</dbReference>
<reference evidence="12" key="1">
    <citation type="journal article" date="2015" name="ISME J.">
        <title>Draft Genome Sequence of Streptomyces incarnatus NRRL8089, which Produces the Nucleoside Antibiotic Sinefungin.</title>
        <authorList>
            <person name="Oshima K."/>
            <person name="Hattori M."/>
            <person name="Shimizu H."/>
            <person name="Fukuda K."/>
            <person name="Nemoto M."/>
            <person name="Inagaki K."/>
            <person name="Tamura T."/>
        </authorList>
    </citation>
    <scope>NUCLEOTIDE SEQUENCE</scope>
    <source>
        <strain evidence="12">FACHB-1375</strain>
    </source>
</reference>
<evidence type="ECO:0000256" key="2">
    <source>
        <dbReference type="ARBA" id="ARBA00012438"/>
    </source>
</evidence>
<dbReference type="PANTHER" id="PTHR43065:SF10">
    <property type="entry name" value="PEROXIDE STRESS-ACTIVATED HISTIDINE KINASE MAK3"/>
    <property type="match status" value="1"/>
</dbReference>
<keyword evidence="6" id="KW-0418">Kinase</keyword>